<accession>A0A7W5ZMR4</accession>
<protein>
    <submittedName>
        <fullName evidence="2">Uncharacterized protein</fullName>
    </submittedName>
</protein>
<reference evidence="2 3" key="1">
    <citation type="submission" date="2020-08" db="EMBL/GenBank/DDBJ databases">
        <title>Genomic Encyclopedia of Type Strains, Phase IV (KMG-IV): sequencing the most valuable type-strain genomes for metagenomic binning, comparative biology and taxonomic classification.</title>
        <authorList>
            <person name="Goeker M."/>
        </authorList>
    </citation>
    <scope>NUCLEOTIDE SEQUENCE [LARGE SCALE GENOMIC DNA]</scope>
    <source>
        <strain evidence="2 3">DSM 17976</strain>
    </source>
</reference>
<feature type="region of interest" description="Disordered" evidence="1">
    <location>
        <begin position="173"/>
        <end position="197"/>
    </location>
</feature>
<keyword evidence="3" id="KW-1185">Reference proteome</keyword>
<comment type="caution">
    <text evidence="2">The sequence shown here is derived from an EMBL/GenBank/DDBJ whole genome shotgun (WGS) entry which is preliminary data.</text>
</comment>
<gene>
    <name evidence="2" type="ORF">FHS57_004233</name>
</gene>
<evidence type="ECO:0000313" key="2">
    <source>
        <dbReference type="EMBL" id="MBB3840213.1"/>
    </source>
</evidence>
<evidence type="ECO:0000256" key="1">
    <source>
        <dbReference type="SAM" id="MobiDB-lite"/>
    </source>
</evidence>
<evidence type="ECO:0000313" key="3">
    <source>
        <dbReference type="Proteomes" id="UP000541352"/>
    </source>
</evidence>
<sequence>MNKRKIVLALGSLILLSWLVYECKYYTSYWFDTFDRPWAYSSDENAKLLVGKWHGSFIDPDNVKKTLEIEIDEPVTEEERERNAARKRSSRRRDNKRAFDGKAIAQSRLGTEIYEIYGAVEKDDFHHLHFNFRPEDEKKRVLPNFTLLEANSGNWQDDGMTLTLSFTYHNADGSSTWKSSDPRHSKKITATLSRIPK</sequence>
<dbReference type="RefSeq" id="WP_183977050.1">
    <property type="nucleotide sequence ID" value="NZ_JACIBY010000010.1"/>
</dbReference>
<name>A0A7W5ZMR4_9BACT</name>
<feature type="compositionally biased region" description="Polar residues" evidence="1">
    <location>
        <begin position="188"/>
        <end position="197"/>
    </location>
</feature>
<dbReference type="AlphaFoldDB" id="A0A7W5ZMR4"/>
<organism evidence="2 3">
    <name type="scientific">Runella defluvii</name>
    <dbReference type="NCBI Taxonomy" id="370973"/>
    <lineage>
        <taxon>Bacteria</taxon>
        <taxon>Pseudomonadati</taxon>
        <taxon>Bacteroidota</taxon>
        <taxon>Cytophagia</taxon>
        <taxon>Cytophagales</taxon>
        <taxon>Spirosomataceae</taxon>
        <taxon>Runella</taxon>
    </lineage>
</organism>
<dbReference type="EMBL" id="JACIBY010000010">
    <property type="protein sequence ID" value="MBB3840213.1"/>
    <property type="molecule type" value="Genomic_DNA"/>
</dbReference>
<dbReference type="Proteomes" id="UP000541352">
    <property type="component" value="Unassembled WGS sequence"/>
</dbReference>
<proteinExistence type="predicted"/>